<dbReference type="InterPro" id="IPR020568">
    <property type="entry name" value="Ribosomal_Su5_D2-typ_SF"/>
</dbReference>
<dbReference type="GO" id="GO:0034476">
    <property type="term" value="P:U5 snRNA 3'-end processing"/>
    <property type="evidence" value="ECO:0007669"/>
    <property type="project" value="TreeGrafter"/>
</dbReference>
<comment type="similarity">
    <text evidence="3">Belongs to the RNase PH family.</text>
</comment>
<keyword evidence="6" id="KW-0271">Exosome</keyword>
<accession>A0A914QYD5</accession>
<evidence type="ECO:0000313" key="10">
    <source>
        <dbReference type="WBParaSite" id="PDA_v2.g8887.t1"/>
    </source>
</evidence>
<reference evidence="10" key="1">
    <citation type="submission" date="2022-11" db="UniProtKB">
        <authorList>
            <consortium name="WormBaseParasite"/>
        </authorList>
    </citation>
    <scope>IDENTIFICATION</scope>
</reference>
<name>A0A914QYD5_9BILA</name>
<evidence type="ECO:0000256" key="1">
    <source>
        <dbReference type="ARBA" id="ARBA00004496"/>
    </source>
</evidence>
<organism evidence="9 10">
    <name type="scientific">Panagrolaimus davidi</name>
    <dbReference type="NCBI Taxonomy" id="227884"/>
    <lineage>
        <taxon>Eukaryota</taxon>
        <taxon>Metazoa</taxon>
        <taxon>Ecdysozoa</taxon>
        <taxon>Nematoda</taxon>
        <taxon>Chromadorea</taxon>
        <taxon>Rhabditida</taxon>
        <taxon>Tylenchina</taxon>
        <taxon>Panagrolaimomorpha</taxon>
        <taxon>Panagrolaimoidea</taxon>
        <taxon>Panagrolaimidae</taxon>
        <taxon>Panagrolaimus</taxon>
    </lineage>
</organism>
<evidence type="ECO:0000256" key="5">
    <source>
        <dbReference type="ARBA" id="ARBA00022552"/>
    </source>
</evidence>
<dbReference type="GO" id="GO:0000177">
    <property type="term" value="C:cytoplasmic exosome (RNase complex)"/>
    <property type="evidence" value="ECO:0007669"/>
    <property type="project" value="TreeGrafter"/>
</dbReference>
<dbReference type="GO" id="GO:0000467">
    <property type="term" value="P:exonucleolytic trimming to generate mature 3'-end of 5.8S rRNA from tricistronic rRNA transcript (SSU-rRNA, 5.8S rRNA, LSU-rRNA)"/>
    <property type="evidence" value="ECO:0007669"/>
    <property type="project" value="TreeGrafter"/>
</dbReference>
<keyword evidence="8" id="KW-0539">Nucleus</keyword>
<keyword evidence="9" id="KW-1185">Reference proteome</keyword>
<dbReference type="GO" id="GO:0071028">
    <property type="term" value="P:nuclear mRNA surveillance"/>
    <property type="evidence" value="ECO:0007669"/>
    <property type="project" value="TreeGrafter"/>
</dbReference>
<dbReference type="GO" id="GO:0035925">
    <property type="term" value="F:mRNA 3'-UTR AU-rich region binding"/>
    <property type="evidence" value="ECO:0007669"/>
    <property type="project" value="TreeGrafter"/>
</dbReference>
<dbReference type="GO" id="GO:0034473">
    <property type="term" value="P:U1 snRNA 3'-end processing"/>
    <property type="evidence" value="ECO:0007669"/>
    <property type="project" value="TreeGrafter"/>
</dbReference>
<evidence type="ECO:0000256" key="7">
    <source>
        <dbReference type="ARBA" id="ARBA00022884"/>
    </source>
</evidence>
<dbReference type="InterPro" id="IPR036345">
    <property type="entry name" value="ExoRNase_PH_dom2_sf"/>
</dbReference>
<proteinExistence type="inferred from homology"/>
<evidence type="ECO:0000313" key="9">
    <source>
        <dbReference type="Proteomes" id="UP000887578"/>
    </source>
</evidence>
<dbReference type="GO" id="GO:0034475">
    <property type="term" value="P:U4 snRNA 3'-end processing"/>
    <property type="evidence" value="ECO:0007669"/>
    <property type="project" value="TreeGrafter"/>
</dbReference>
<dbReference type="InterPro" id="IPR050590">
    <property type="entry name" value="Exosome_comp_Rrp42_subfam"/>
</dbReference>
<dbReference type="Proteomes" id="UP000887578">
    <property type="component" value="Unplaced"/>
</dbReference>
<evidence type="ECO:0000256" key="2">
    <source>
        <dbReference type="ARBA" id="ARBA00004604"/>
    </source>
</evidence>
<keyword evidence="5" id="KW-0698">rRNA processing</keyword>
<protein>
    <submittedName>
        <fullName evidence="10">Ribosomal RNA-processing protein 43</fullName>
    </submittedName>
</protein>
<dbReference type="SUPFAM" id="SSF55666">
    <property type="entry name" value="Ribonuclease PH domain 2-like"/>
    <property type="match status" value="1"/>
</dbReference>
<dbReference type="PANTHER" id="PTHR11097">
    <property type="entry name" value="EXOSOME COMPLEX EXONUCLEASE RIBOSOMAL RNA PROCESSING PROTEIN"/>
    <property type="match status" value="1"/>
</dbReference>
<dbReference type="GO" id="GO:0071035">
    <property type="term" value="P:nuclear polyadenylation-dependent rRNA catabolic process"/>
    <property type="evidence" value="ECO:0007669"/>
    <property type="project" value="TreeGrafter"/>
</dbReference>
<dbReference type="InterPro" id="IPR027408">
    <property type="entry name" value="PNPase/RNase_PH_dom_sf"/>
</dbReference>
<dbReference type="GO" id="GO:0071038">
    <property type="term" value="P:TRAMP-dependent tRNA surveillance pathway"/>
    <property type="evidence" value="ECO:0007669"/>
    <property type="project" value="TreeGrafter"/>
</dbReference>
<dbReference type="AlphaFoldDB" id="A0A914QYD5"/>
<evidence type="ECO:0000256" key="4">
    <source>
        <dbReference type="ARBA" id="ARBA00022490"/>
    </source>
</evidence>
<evidence type="ECO:0000256" key="8">
    <source>
        <dbReference type="ARBA" id="ARBA00023242"/>
    </source>
</evidence>
<sequence>MTSTAVFKKSDPIGYYDQYLLEGVLPDGRNVKDYRPICINPGTNWRQQRAVVMEHGKVIISVTGKLVLQRDNDSPALKFKFKSEDPKKLDSLKSVAETLKYLEKNNIFFDKNEVKAEEEAFRWQLKITITVFNADGHIMDAVLIGLNALFAQIEIPQVGYNWLKTLERNEQTIDVKRVEISDKTRKLNIAETPVYSSFALYQSKNNPDTFKEPLLIVDPPSELIELSSSILEFIHISNGRIVFSNIYGKVVITPEIYEDAAQRSAEHYLHVSESLRKYAEEHSKN</sequence>
<dbReference type="GO" id="GO:0005730">
    <property type="term" value="C:nucleolus"/>
    <property type="evidence" value="ECO:0007669"/>
    <property type="project" value="UniProtKB-SubCell"/>
</dbReference>
<keyword evidence="4" id="KW-0963">Cytoplasm</keyword>
<dbReference type="Gene3D" id="3.30.230.70">
    <property type="entry name" value="GHMP Kinase, N-terminal domain"/>
    <property type="match status" value="1"/>
</dbReference>
<dbReference type="PANTHER" id="PTHR11097:SF9">
    <property type="entry name" value="EXOSOME COMPLEX COMPONENT RRP43"/>
    <property type="match status" value="1"/>
</dbReference>
<evidence type="ECO:0000256" key="6">
    <source>
        <dbReference type="ARBA" id="ARBA00022835"/>
    </source>
</evidence>
<evidence type="ECO:0000256" key="3">
    <source>
        <dbReference type="ARBA" id="ARBA00006678"/>
    </source>
</evidence>
<dbReference type="GO" id="GO:0016075">
    <property type="term" value="P:rRNA catabolic process"/>
    <property type="evidence" value="ECO:0007669"/>
    <property type="project" value="TreeGrafter"/>
</dbReference>
<dbReference type="WBParaSite" id="PDA_v2.g8887.t1">
    <property type="protein sequence ID" value="PDA_v2.g8887.t1"/>
    <property type="gene ID" value="PDA_v2.g8887"/>
</dbReference>
<keyword evidence="7" id="KW-0694">RNA-binding</keyword>
<dbReference type="SUPFAM" id="SSF54211">
    <property type="entry name" value="Ribosomal protein S5 domain 2-like"/>
    <property type="match status" value="1"/>
</dbReference>
<dbReference type="GO" id="GO:0000176">
    <property type="term" value="C:nuclear exosome (RNase complex)"/>
    <property type="evidence" value="ECO:0007669"/>
    <property type="project" value="TreeGrafter"/>
</dbReference>
<comment type="subcellular location">
    <subcellularLocation>
        <location evidence="1">Cytoplasm</location>
    </subcellularLocation>
    <subcellularLocation>
        <location evidence="2">Nucleus</location>
        <location evidence="2">Nucleolus</location>
    </subcellularLocation>
</comment>